<dbReference type="STRING" id="417102.CA982_20410"/>
<dbReference type="InterPro" id="IPR004113">
    <property type="entry name" value="FAD-bd_oxidored_4_C"/>
</dbReference>
<sequence>MRSPDPEDSDSRRVDPGPTPPAGIDDALTALRQIVGETNVLTDPDAMAGFLTDWTGRYRGAADAVVRPRTTDEVSRVVAECARSGVRICVQGGNTGLVGGSVPPARDGSTNALIVLSTVRMTDIGDVDTVGRCVGAQAGATVGAIDDRAGRSGLAFGIDLASRASATAGGVVSTNAGGTRMIRRGNARSQILGIEAVLADGSVLRRWTSLVKDNVGYDLPSLLAGSEGTLAVITRVLFTLVAPPAVATVAVAAVERVENAVELLGAASSAGLTVEAAELMTEAGVALVADHGHRRPTTAPGPFYVLVELSGTGDIESATTELLGATDGVIDAVLEPAPARALWAGREGHTEAIARSSSTPVVKLDISVPIRALPEAFAELSRVGVDDRFPCRPILFGHIGDGNIHVNLLDVPPEHATEVTESVFGIVTANGGSISAEHGIGRAKVAWTHLGRDATDLATMRTIKAALDPRGLLNPGVLFG</sequence>
<dbReference type="GO" id="GO:0016491">
    <property type="term" value="F:oxidoreductase activity"/>
    <property type="evidence" value="ECO:0007669"/>
    <property type="project" value="UniProtKB-KW"/>
</dbReference>
<evidence type="ECO:0000256" key="4">
    <source>
        <dbReference type="ARBA" id="ARBA00022827"/>
    </source>
</evidence>
<proteinExistence type="inferred from homology"/>
<dbReference type="RefSeq" id="WP_086537079.1">
    <property type="nucleotide sequence ID" value="NZ_JBLKRZ010000010.1"/>
</dbReference>
<dbReference type="Gene3D" id="1.10.45.10">
    <property type="entry name" value="Vanillyl-alcohol Oxidase, Chain A, domain 4"/>
    <property type="match status" value="1"/>
</dbReference>
<dbReference type="OrthoDB" id="9811557at2"/>
<evidence type="ECO:0000256" key="5">
    <source>
        <dbReference type="ARBA" id="ARBA00023002"/>
    </source>
</evidence>
<dbReference type="InterPro" id="IPR016169">
    <property type="entry name" value="FAD-bd_PCMH_sub2"/>
</dbReference>
<dbReference type="SUPFAM" id="SSF55103">
    <property type="entry name" value="FAD-linked oxidases, C-terminal domain"/>
    <property type="match status" value="1"/>
</dbReference>
<dbReference type="GO" id="GO:0022904">
    <property type="term" value="P:respiratory electron transport chain"/>
    <property type="evidence" value="ECO:0007669"/>
    <property type="project" value="TreeGrafter"/>
</dbReference>
<accession>A0A243Q5N5</accession>
<dbReference type="InterPro" id="IPR016164">
    <property type="entry name" value="FAD-linked_Oxase-like_C"/>
</dbReference>
<dbReference type="InterPro" id="IPR016167">
    <property type="entry name" value="FAD-bd_PCMH_sub1"/>
</dbReference>
<dbReference type="PANTHER" id="PTHR43716">
    <property type="entry name" value="D-2-HYDROXYGLUTARATE DEHYDROGENASE, MITOCHONDRIAL"/>
    <property type="match status" value="1"/>
</dbReference>
<dbReference type="AlphaFoldDB" id="A0A243Q5N5"/>
<dbReference type="Pfam" id="PF01565">
    <property type="entry name" value="FAD_binding_4"/>
    <property type="match status" value="1"/>
</dbReference>
<dbReference type="PANTHER" id="PTHR43716:SF1">
    <property type="entry name" value="D-2-HYDROXYGLUTARATE DEHYDROGENASE, MITOCHONDRIAL"/>
    <property type="match status" value="1"/>
</dbReference>
<comment type="cofactor">
    <cofactor evidence="1">
        <name>FAD</name>
        <dbReference type="ChEBI" id="CHEBI:57692"/>
    </cofactor>
</comment>
<evidence type="ECO:0000256" key="2">
    <source>
        <dbReference type="ARBA" id="ARBA00008000"/>
    </source>
</evidence>
<protein>
    <submittedName>
        <fullName evidence="8">FAD-binding oxidoreductase</fullName>
    </submittedName>
</protein>
<evidence type="ECO:0000313" key="8">
    <source>
        <dbReference type="EMBL" id="OUC76744.1"/>
    </source>
</evidence>
<keyword evidence="4" id="KW-0274">FAD</keyword>
<gene>
    <name evidence="8" type="ORF">CA982_20410</name>
</gene>
<dbReference type="Gene3D" id="3.30.70.2740">
    <property type="match status" value="1"/>
</dbReference>
<dbReference type="SUPFAM" id="SSF56176">
    <property type="entry name" value="FAD-binding/transporter-associated domain-like"/>
    <property type="match status" value="1"/>
</dbReference>
<evidence type="ECO:0000256" key="6">
    <source>
        <dbReference type="SAM" id="MobiDB-lite"/>
    </source>
</evidence>
<organism evidence="8 9">
    <name type="scientific">Gordonia lacunae</name>
    <dbReference type="NCBI Taxonomy" id="417102"/>
    <lineage>
        <taxon>Bacteria</taxon>
        <taxon>Bacillati</taxon>
        <taxon>Actinomycetota</taxon>
        <taxon>Actinomycetes</taxon>
        <taxon>Mycobacteriales</taxon>
        <taxon>Gordoniaceae</taxon>
        <taxon>Gordonia</taxon>
    </lineage>
</organism>
<dbReference type="InterPro" id="IPR016166">
    <property type="entry name" value="FAD-bd_PCMH"/>
</dbReference>
<dbReference type="InterPro" id="IPR036318">
    <property type="entry name" value="FAD-bd_PCMH-like_sf"/>
</dbReference>
<dbReference type="EMBL" id="NGFO01000028">
    <property type="protein sequence ID" value="OUC76744.1"/>
    <property type="molecule type" value="Genomic_DNA"/>
</dbReference>
<evidence type="ECO:0000256" key="3">
    <source>
        <dbReference type="ARBA" id="ARBA00022630"/>
    </source>
</evidence>
<dbReference type="Gene3D" id="3.30.43.10">
    <property type="entry name" value="Uridine Diphospho-n-acetylenolpyruvylglucosamine Reductase, domain 2"/>
    <property type="match status" value="1"/>
</dbReference>
<comment type="caution">
    <text evidence="8">The sequence shown here is derived from an EMBL/GenBank/DDBJ whole genome shotgun (WGS) entry which is preliminary data.</text>
</comment>
<keyword evidence="9" id="KW-1185">Reference proteome</keyword>
<dbReference type="FunFam" id="1.10.45.10:FF:000001">
    <property type="entry name" value="D-lactate dehydrogenase mitochondrial"/>
    <property type="match status" value="1"/>
</dbReference>
<comment type="similarity">
    <text evidence="2">Belongs to the FAD-binding oxidoreductase/transferase type 4 family.</text>
</comment>
<feature type="domain" description="FAD-binding PCMH-type" evidence="7">
    <location>
        <begin position="58"/>
        <end position="243"/>
    </location>
</feature>
<dbReference type="GO" id="GO:0071949">
    <property type="term" value="F:FAD binding"/>
    <property type="evidence" value="ECO:0007669"/>
    <property type="project" value="InterPro"/>
</dbReference>
<evidence type="ECO:0000256" key="1">
    <source>
        <dbReference type="ARBA" id="ARBA00001974"/>
    </source>
</evidence>
<dbReference type="InterPro" id="IPR051264">
    <property type="entry name" value="FAD-oxidored/transferase_4"/>
</dbReference>
<dbReference type="Proteomes" id="UP000194632">
    <property type="component" value="Unassembled WGS sequence"/>
</dbReference>
<evidence type="ECO:0000313" key="9">
    <source>
        <dbReference type="Proteomes" id="UP000194632"/>
    </source>
</evidence>
<keyword evidence="5" id="KW-0560">Oxidoreductase</keyword>
<evidence type="ECO:0000259" key="7">
    <source>
        <dbReference type="PROSITE" id="PS51387"/>
    </source>
</evidence>
<dbReference type="InterPro" id="IPR006094">
    <property type="entry name" value="Oxid_FAD_bind_N"/>
</dbReference>
<dbReference type="InterPro" id="IPR016171">
    <property type="entry name" value="Vanillyl_alc_oxidase_C-sub2"/>
</dbReference>
<dbReference type="PROSITE" id="PS51387">
    <property type="entry name" value="FAD_PCMH"/>
    <property type="match status" value="1"/>
</dbReference>
<dbReference type="Gene3D" id="3.30.70.2190">
    <property type="match status" value="1"/>
</dbReference>
<keyword evidence="3" id="KW-0285">Flavoprotein</keyword>
<dbReference type="Gene3D" id="3.30.465.10">
    <property type="match status" value="1"/>
</dbReference>
<feature type="region of interest" description="Disordered" evidence="6">
    <location>
        <begin position="1"/>
        <end position="25"/>
    </location>
</feature>
<reference evidence="8 9" key="1">
    <citation type="submission" date="2017-05" db="EMBL/GenBank/DDBJ databases">
        <title>Biotechnological potential of actinobacteria isolated from South African environments.</title>
        <authorList>
            <person name="Le Roes-Hill M."/>
            <person name="Prins A."/>
            <person name="Durrell K.A."/>
        </authorList>
    </citation>
    <scope>NUCLEOTIDE SEQUENCE [LARGE SCALE GENOMIC DNA]</scope>
    <source>
        <strain evidence="8">BS2</strain>
    </source>
</reference>
<name>A0A243Q5N5_9ACTN</name>
<dbReference type="Pfam" id="PF02913">
    <property type="entry name" value="FAD-oxidase_C"/>
    <property type="match status" value="1"/>
</dbReference>